<name>A0A380T936_9PSED</name>
<accession>A0A380T936</accession>
<keyword evidence="3" id="KW-1185">Reference proteome</keyword>
<sequence length="269" mass="31274">MNSSLCQGWVSHRRMAPHHHAFRYRIGLFYLDLDEQAWLTGLSPWLGRSRFAPLSWRETDYLPGLTRDGESLAQAARLLVEQATGQRPEGAVQLLAQPRCWGLSFNPVSFYFCHDVDGHLAAILLEVRNTPWRERFHYVLPVQEGQGRSFAMAKAFHVSPFMPLDMDYRLHFFLDEQRVRIHMENWRAGHKVFEADLALQRQPLNRATLHRHILAFPWMSLRTVSSIYWQALRLLLKRTPIHDHTAGQGNLVLGKPCKDPDHVQSHSER</sequence>
<dbReference type="Pfam" id="PF07103">
    <property type="entry name" value="DUF1365"/>
    <property type="match status" value="1"/>
</dbReference>
<dbReference type="PANTHER" id="PTHR33973">
    <property type="entry name" value="OS07G0153300 PROTEIN"/>
    <property type="match status" value="1"/>
</dbReference>
<evidence type="ECO:0000313" key="3">
    <source>
        <dbReference type="Proteomes" id="UP000255177"/>
    </source>
</evidence>
<protein>
    <recommendedName>
        <fullName evidence="4">DUF1365 domain-containing protein</fullName>
    </recommendedName>
</protein>
<gene>
    <name evidence="2" type="ORF">CCOS864_05498</name>
</gene>
<feature type="region of interest" description="Disordered" evidence="1">
    <location>
        <begin position="247"/>
        <end position="269"/>
    </location>
</feature>
<feature type="compositionally biased region" description="Basic and acidic residues" evidence="1">
    <location>
        <begin position="256"/>
        <end position="269"/>
    </location>
</feature>
<evidence type="ECO:0008006" key="4">
    <source>
        <dbReference type="Google" id="ProtNLM"/>
    </source>
</evidence>
<evidence type="ECO:0000313" key="2">
    <source>
        <dbReference type="EMBL" id="SUQ66018.1"/>
    </source>
</evidence>
<evidence type="ECO:0000256" key="1">
    <source>
        <dbReference type="SAM" id="MobiDB-lite"/>
    </source>
</evidence>
<dbReference type="InterPro" id="IPR010775">
    <property type="entry name" value="DUF1365"/>
</dbReference>
<reference evidence="3" key="1">
    <citation type="submission" date="2018-07" db="EMBL/GenBank/DDBJ databases">
        <authorList>
            <person name="Blom J."/>
        </authorList>
    </citation>
    <scope>NUCLEOTIDE SEQUENCE [LARGE SCALE GENOMIC DNA]</scope>
    <source>
        <strain evidence="3">CCOS 864</strain>
    </source>
</reference>
<dbReference type="RefSeq" id="WP_115089617.1">
    <property type="nucleotide sequence ID" value="NZ_CBCSFG010000017.1"/>
</dbReference>
<dbReference type="Proteomes" id="UP000255177">
    <property type="component" value="Unassembled WGS sequence"/>
</dbReference>
<dbReference type="PANTHER" id="PTHR33973:SF4">
    <property type="entry name" value="OS07G0153300 PROTEIN"/>
    <property type="match status" value="1"/>
</dbReference>
<dbReference type="AlphaFoldDB" id="A0A380T936"/>
<proteinExistence type="predicted"/>
<dbReference type="EMBL" id="UIDD01000013">
    <property type="protein sequence ID" value="SUQ66018.1"/>
    <property type="molecule type" value="Genomic_DNA"/>
</dbReference>
<organism evidence="2 3">
    <name type="scientific">Pseudomonas wadenswilerensis</name>
    <dbReference type="NCBI Taxonomy" id="1785161"/>
    <lineage>
        <taxon>Bacteria</taxon>
        <taxon>Pseudomonadati</taxon>
        <taxon>Pseudomonadota</taxon>
        <taxon>Gammaproteobacteria</taxon>
        <taxon>Pseudomonadales</taxon>
        <taxon>Pseudomonadaceae</taxon>
        <taxon>Pseudomonas</taxon>
    </lineage>
</organism>